<gene>
    <name evidence="4" type="ORF">GBZ86_02985</name>
</gene>
<protein>
    <submittedName>
        <fullName evidence="4">VWA domain-containing protein</fullName>
    </submittedName>
</protein>
<dbReference type="PANTHER" id="PTHR37464">
    <property type="entry name" value="BLL2463 PROTEIN"/>
    <property type="match status" value="1"/>
</dbReference>
<evidence type="ECO:0000259" key="3">
    <source>
        <dbReference type="Pfam" id="PF13519"/>
    </source>
</evidence>
<evidence type="ECO:0000313" key="4">
    <source>
        <dbReference type="EMBL" id="MPQ42718.1"/>
    </source>
</evidence>
<evidence type="ECO:0000259" key="2">
    <source>
        <dbReference type="Pfam" id="PF07584"/>
    </source>
</evidence>
<sequence length="598" mass="67668">MNFLRMWPLIFSILIPALILLYILKRKTVEHKVSSSMLWMEIYKNTQANTPWEKFKNNIMLILQLIIIISTIFALMSPFLNFGGESYKNLIVVIDNSASMSAIYDKDSRLEVGKDMVCDYIKSNKDGTNAYVISSNKNVNLEVSSSRDKNYVLKKIEEISQSYTSGNIENSFSLIKSIGQSIGEDYEVLFITDKTIDMGDINGKVISLGNKGLNGSIENISHKITEDGVKVIANIKNSGEGVYEGDFSLYSGNDNLVEVKSVSIPENQSITLYFHLKNLKDEYIKGELSTKDLIINDNVFYDIVDSTENKKILLATDKNIFLEKSLSTLLNADLYKASDLSNINYDDKYDLYIFDGKIPDNLPKEGNILFINCNSNEFFKVNGEVEGGNATAIKENISKYLNNMSFGVSKFKDIELPGWGKKLIEVNDKPIAFWGDVNGKKIGVLTFDIHNSDLPLKSDFPILMHYLGEKLLDFGMVNKNNFTGSEEIVIKGKGLSEDIKVTYPSGLKEILKDRTFENIYELGIYSIEQKNEKGDLNKQLISLNFPKEEGNTLNNEVKDSEIKGFSKSIKKGLDLTPFLILFILIIVSIEWYFYRKGY</sequence>
<dbReference type="Gene3D" id="3.40.50.410">
    <property type="entry name" value="von Willebrand factor, type A domain"/>
    <property type="match status" value="1"/>
</dbReference>
<feature type="domain" description="Aerotolerance regulator N-terminal" evidence="2">
    <location>
        <begin position="1"/>
        <end position="78"/>
    </location>
</feature>
<keyword evidence="1" id="KW-1133">Transmembrane helix</keyword>
<dbReference type="PANTHER" id="PTHR37464:SF1">
    <property type="entry name" value="BLL2463 PROTEIN"/>
    <property type="match status" value="1"/>
</dbReference>
<feature type="domain" description="VWFA" evidence="3">
    <location>
        <begin position="90"/>
        <end position="193"/>
    </location>
</feature>
<dbReference type="Pfam" id="PF07584">
    <property type="entry name" value="BatA"/>
    <property type="match status" value="1"/>
</dbReference>
<feature type="transmembrane region" description="Helical" evidence="1">
    <location>
        <begin position="59"/>
        <end position="80"/>
    </location>
</feature>
<keyword evidence="1" id="KW-0812">Transmembrane</keyword>
<dbReference type="AlphaFoldDB" id="A0A6I1MJX2"/>
<evidence type="ECO:0000313" key="5">
    <source>
        <dbReference type="Proteomes" id="UP000430345"/>
    </source>
</evidence>
<dbReference type="InterPro" id="IPR024163">
    <property type="entry name" value="Aerotolerance_reg_N"/>
</dbReference>
<organism evidence="4 5">
    <name type="scientific">Clostridium tarantellae</name>
    <dbReference type="NCBI Taxonomy" id="39493"/>
    <lineage>
        <taxon>Bacteria</taxon>
        <taxon>Bacillati</taxon>
        <taxon>Bacillota</taxon>
        <taxon>Clostridia</taxon>
        <taxon>Eubacteriales</taxon>
        <taxon>Clostridiaceae</taxon>
        <taxon>Clostridium</taxon>
    </lineage>
</organism>
<keyword evidence="1" id="KW-0472">Membrane</keyword>
<dbReference type="EMBL" id="WHJC01000018">
    <property type="protein sequence ID" value="MPQ42718.1"/>
    <property type="molecule type" value="Genomic_DNA"/>
</dbReference>
<name>A0A6I1MJX2_9CLOT</name>
<dbReference type="InterPro" id="IPR036465">
    <property type="entry name" value="vWFA_dom_sf"/>
</dbReference>
<dbReference type="Pfam" id="PF13519">
    <property type="entry name" value="VWA_2"/>
    <property type="match status" value="1"/>
</dbReference>
<dbReference type="Proteomes" id="UP000430345">
    <property type="component" value="Unassembled WGS sequence"/>
</dbReference>
<comment type="caution">
    <text evidence="4">The sequence shown here is derived from an EMBL/GenBank/DDBJ whole genome shotgun (WGS) entry which is preliminary data.</text>
</comment>
<keyword evidence="5" id="KW-1185">Reference proteome</keyword>
<reference evidence="4 5" key="1">
    <citation type="submission" date="2019-10" db="EMBL/GenBank/DDBJ databases">
        <title>The Genome Sequence of Clostridium tarantellae Isolated from Fish Brain.</title>
        <authorList>
            <person name="Bano L."/>
            <person name="Kiel M."/>
            <person name="Sales G."/>
            <person name="Doxey A.C."/>
            <person name="Mansfield M.J."/>
            <person name="Schiavone M."/>
            <person name="Rossetto O."/>
            <person name="Pirazzini M."/>
            <person name="Dobrindt U."/>
            <person name="Montecucco C."/>
        </authorList>
    </citation>
    <scope>NUCLEOTIDE SEQUENCE [LARGE SCALE GENOMIC DNA]</scope>
    <source>
        <strain evidence="4 5">DSM 3997</strain>
    </source>
</reference>
<proteinExistence type="predicted"/>
<dbReference type="RefSeq" id="WP_152887594.1">
    <property type="nucleotide sequence ID" value="NZ_WHJC01000018.1"/>
</dbReference>
<feature type="transmembrane region" description="Helical" evidence="1">
    <location>
        <begin position="6"/>
        <end position="24"/>
    </location>
</feature>
<dbReference type="SUPFAM" id="SSF53300">
    <property type="entry name" value="vWA-like"/>
    <property type="match status" value="1"/>
</dbReference>
<dbReference type="InterPro" id="IPR002035">
    <property type="entry name" value="VWF_A"/>
</dbReference>
<accession>A0A6I1MJX2</accession>
<evidence type="ECO:0000256" key="1">
    <source>
        <dbReference type="SAM" id="Phobius"/>
    </source>
</evidence>
<feature type="transmembrane region" description="Helical" evidence="1">
    <location>
        <begin position="575"/>
        <end position="594"/>
    </location>
</feature>
<dbReference type="OrthoDB" id="9780136at2"/>